<dbReference type="RefSeq" id="WP_312031340.1">
    <property type="nucleotide sequence ID" value="NZ_CP051151.1"/>
</dbReference>
<dbReference type="Proteomes" id="UP000512167">
    <property type="component" value="Chromosome"/>
</dbReference>
<dbReference type="AlphaFoldDB" id="A0A7L6N4L3"/>
<evidence type="ECO:0000256" key="1">
    <source>
        <dbReference type="ARBA" id="ARBA00009922"/>
    </source>
</evidence>
<feature type="domain" description="UvrD-like helicase ATP-binding" evidence="11">
    <location>
        <begin position="7"/>
        <end position="282"/>
    </location>
</feature>
<accession>A0A7L6N4L3</accession>
<keyword evidence="2 10" id="KW-0547">Nucleotide-binding</keyword>
<dbReference type="Gene3D" id="3.40.50.300">
    <property type="entry name" value="P-loop containing nucleotide triphosphate hydrolases"/>
    <property type="match status" value="2"/>
</dbReference>
<comment type="catalytic activity">
    <reaction evidence="9">
        <text>ATP + H2O = ADP + phosphate + H(+)</text>
        <dbReference type="Rhea" id="RHEA:13065"/>
        <dbReference type="ChEBI" id="CHEBI:15377"/>
        <dbReference type="ChEBI" id="CHEBI:15378"/>
        <dbReference type="ChEBI" id="CHEBI:30616"/>
        <dbReference type="ChEBI" id="CHEBI:43474"/>
        <dbReference type="ChEBI" id="CHEBI:456216"/>
        <dbReference type="EC" id="5.6.2.4"/>
    </reaction>
</comment>
<dbReference type="GO" id="GO:0005524">
    <property type="term" value="F:ATP binding"/>
    <property type="evidence" value="ECO:0007669"/>
    <property type="project" value="UniProtKB-UniRule"/>
</dbReference>
<feature type="binding site" evidence="10">
    <location>
        <begin position="28"/>
        <end position="35"/>
    </location>
    <ligand>
        <name>ATP</name>
        <dbReference type="ChEBI" id="CHEBI:30616"/>
    </ligand>
</feature>
<evidence type="ECO:0000256" key="3">
    <source>
        <dbReference type="ARBA" id="ARBA00022801"/>
    </source>
</evidence>
<dbReference type="Gene3D" id="1.10.10.160">
    <property type="match status" value="1"/>
</dbReference>
<dbReference type="Pfam" id="PF21196">
    <property type="entry name" value="PcrA_UvrD_tudor"/>
    <property type="match status" value="1"/>
</dbReference>
<dbReference type="GO" id="GO:0003677">
    <property type="term" value="F:DNA binding"/>
    <property type="evidence" value="ECO:0007669"/>
    <property type="project" value="InterPro"/>
</dbReference>
<feature type="domain" description="UvrD-like helicase C-terminal" evidence="12">
    <location>
        <begin position="283"/>
        <end position="564"/>
    </location>
</feature>
<evidence type="ECO:0000256" key="10">
    <source>
        <dbReference type="PROSITE-ProRule" id="PRU00560"/>
    </source>
</evidence>
<keyword evidence="3 10" id="KW-0378">Hydrolase</keyword>
<dbReference type="CDD" id="cd17932">
    <property type="entry name" value="DEXQc_UvrD"/>
    <property type="match status" value="1"/>
</dbReference>
<dbReference type="InterPro" id="IPR027417">
    <property type="entry name" value="P-loop_NTPase"/>
</dbReference>
<evidence type="ECO:0000256" key="6">
    <source>
        <dbReference type="ARBA" id="ARBA00023235"/>
    </source>
</evidence>
<dbReference type="InterPro" id="IPR014016">
    <property type="entry name" value="UvrD-like_ATP-bd"/>
</dbReference>
<dbReference type="GO" id="GO:0000725">
    <property type="term" value="P:recombinational repair"/>
    <property type="evidence" value="ECO:0007669"/>
    <property type="project" value="TreeGrafter"/>
</dbReference>
<evidence type="ECO:0000259" key="12">
    <source>
        <dbReference type="PROSITE" id="PS51217"/>
    </source>
</evidence>
<evidence type="ECO:0000256" key="7">
    <source>
        <dbReference type="ARBA" id="ARBA00034617"/>
    </source>
</evidence>
<dbReference type="SUPFAM" id="SSF52540">
    <property type="entry name" value="P-loop containing nucleoside triphosphate hydrolases"/>
    <property type="match status" value="1"/>
</dbReference>
<evidence type="ECO:0000256" key="2">
    <source>
        <dbReference type="ARBA" id="ARBA00022741"/>
    </source>
</evidence>
<dbReference type="GO" id="GO:0033202">
    <property type="term" value="C:DNA helicase complex"/>
    <property type="evidence" value="ECO:0007669"/>
    <property type="project" value="TreeGrafter"/>
</dbReference>
<evidence type="ECO:0000256" key="4">
    <source>
        <dbReference type="ARBA" id="ARBA00022806"/>
    </source>
</evidence>
<dbReference type="Gene3D" id="1.10.486.10">
    <property type="entry name" value="PCRA, domain 4"/>
    <property type="match status" value="1"/>
</dbReference>
<dbReference type="InterPro" id="IPR014017">
    <property type="entry name" value="DNA_helicase_UvrD-like_C"/>
</dbReference>
<dbReference type="Pfam" id="PF13361">
    <property type="entry name" value="UvrD_C"/>
    <property type="match status" value="1"/>
</dbReference>
<name>A0A7L6N4L3_9MOLU</name>
<dbReference type="EMBL" id="CP051151">
    <property type="protein sequence ID" value="QLY40501.1"/>
    <property type="molecule type" value="Genomic_DNA"/>
</dbReference>
<dbReference type="PANTHER" id="PTHR11070">
    <property type="entry name" value="UVRD / RECB / PCRA DNA HELICASE FAMILY MEMBER"/>
    <property type="match status" value="1"/>
</dbReference>
<protein>
    <recommendedName>
        <fullName evidence="8">DNA 3'-5' helicase</fullName>
        <ecNumber evidence="8">5.6.2.4</ecNumber>
    </recommendedName>
</protein>
<dbReference type="GO" id="GO:0016787">
    <property type="term" value="F:hydrolase activity"/>
    <property type="evidence" value="ECO:0007669"/>
    <property type="project" value="UniProtKB-UniRule"/>
</dbReference>
<keyword evidence="5 10" id="KW-0067">ATP-binding</keyword>
<dbReference type="PROSITE" id="PS51217">
    <property type="entry name" value="UVRD_HELICASE_CTER"/>
    <property type="match status" value="1"/>
</dbReference>
<evidence type="ECO:0000256" key="5">
    <source>
        <dbReference type="ARBA" id="ARBA00022840"/>
    </source>
</evidence>
<evidence type="ECO:0000256" key="8">
    <source>
        <dbReference type="ARBA" id="ARBA00034808"/>
    </source>
</evidence>
<dbReference type="InterPro" id="IPR000212">
    <property type="entry name" value="DNA_helicase_UvrD/REP"/>
</dbReference>
<dbReference type="PANTHER" id="PTHR11070:SF48">
    <property type="entry name" value="ATP-DEPENDENT HELICASE_NUCLEASE SUBUNIT A"/>
    <property type="match status" value="1"/>
</dbReference>
<dbReference type="KEGG" id="tbk:HF295_06405"/>
<evidence type="ECO:0000313" key="14">
    <source>
        <dbReference type="Proteomes" id="UP000512167"/>
    </source>
</evidence>
<dbReference type="GO" id="GO:0043138">
    <property type="term" value="F:3'-5' DNA helicase activity"/>
    <property type="evidence" value="ECO:0007669"/>
    <property type="project" value="UniProtKB-EC"/>
</dbReference>
<gene>
    <name evidence="13" type="ORF">HF295_06405</name>
</gene>
<dbReference type="InterPro" id="IPR013986">
    <property type="entry name" value="DExx_box_DNA_helicase_dom_sf"/>
</dbReference>
<evidence type="ECO:0000313" key="13">
    <source>
        <dbReference type="EMBL" id="QLY40501.1"/>
    </source>
</evidence>
<keyword evidence="14" id="KW-1185">Reference proteome</keyword>
<dbReference type="GO" id="GO:0005829">
    <property type="term" value="C:cytosol"/>
    <property type="evidence" value="ECO:0007669"/>
    <property type="project" value="TreeGrafter"/>
</dbReference>
<organism evidence="13 14">
    <name type="scientific">Hujiaoplasma nucleasis</name>
    <dbReference type="NCBI Taxonomy" id="2725268"/>
    <lineage>
        <taxon>Bacteria</taxon>
        <taxon>Bacillati</taxon>
        <taxon>Mycoplasmatota</taxon>
        <taxon>Mollicutes</taxon>
        <taxon>Candidatus Izemoplasmatales</taxon>
        <taxon>Hujiaoplasmataceae</taxon>
        <taxon>Hujiaoplasma</taxon>
    </lineage>
</organism>
<dbReference type="Pfam" id="PF00580">
    <property type="entry name" value="UvrD-helicase"/>
    <property type="match status" value="1"/>
</dbReference>
<dbReference type="PROSITE" id="PS51198">
    <property type="entry name" value="UVRD_HELICASE_ATP_BIND"/>
    <property type="match status" value="1"/>
</dbReference>
<keyword evidence="6" id="KW-0413">Isomerase</keyword>
<evidence type="ECO:0000256" key="9">
    <source>
        <dbReference type="ARBA" id="ARBA00048988"/>
    </source>
</evidence>
<comment type="similarity">
    <text evidence="1">Belongs to the helicase family. UvrD subfamily.</text>
</comment>
<sequence length="727" mass="84319">MENQLLNKLNKEQKKAVEIVEGPVMAVAGAGSGKTSVLTNRIAYLIQEAGVSPYNILAITFTNKAANEMKERVQKLIDLPMDNIWISTFHSMGAHFLRREIDSLDYDKNFQIVDDQDTLNIIKNLMKKHNYDLNTYSPTIISKLVGNLKAKLVSINHIDQPIRSMIEQLYPLYNAYLKDNNLVDFEDLLVLTLKILQDFSGILKRYQEKFQYILVDEFQDTNNLQYNIIYQLAKEHRNIFIVGDEDQSIYAFRGSNVGNIKKFAKDFPEHKKIILNQNYRSKDTILKAANSVIKNNKDRIPKDLFSNLGSGDKIIHYKANTDEEEAYYVYEQIRKLRRENTPLSEIVVLYRNNAMSRRFEDIFLKYNLPHKVVGNLSFYKRKEIKDIIAYLHLLINSGDDYSFSRVYNTPKRGVGNVSFANLVEYAEENHLKLFDCIGVNHSPLSGKAALEMTKFRDLITELKQGLETRTLLDTYDLLLDKSGYKEMLEKDDSTKDKTFQSERKLDNLEEFKTIILEKVSDYERDISNYDKLATLLNDLVLHVEAEDNEEHEAVSLMTFHSAKGLEFDIVFMTCLEQSLFPAIRNGFDAANNIDEERRLFYVGLTRARHQVYLTNCKTRFMYGRYMDNLDSQFIDEIDEDYLDKRGSNHVRKSSFERVHSSKNRPTVKYASYDTEEKQIKVSDKVNHKVFGRGMVVEVKGDLVKIAFSVPHGVKTLMKDHPSFKVED</sequence>
<proteinExistence type="inferred from homology"/>
<dbReference type="EC" id="5.6.2.4" evidence="8"/>
<keyword evidence="4 10" id="KW-0347">Helicase</keyword>
<reference evidence="13 14" key="1">
    <citation type="submission" date="2020-04" db="EMBL/GenBank/DDBJ databases">
        <authorList>
            <person name="Zheng R.K."/>
            <person name="Sun C.M."/>
        </authorList>
    </citation>
    <scope>NUCLEOTIDE SEQUENCE [LARGE SCALE GENOMIC DNA]</scope>
    <source>
        <strain evidence="14">zrk29</strain>
    </source>
</reference>
<comment type="catalytic activity">
    <reaction evidence="7">
        <text>Couples ATP hydrolysis with the unwinding of duplex DNA by translocating in the 3'-5' direction.</text>
        <dbReference type="EC" id="5.6.2.4"/>
    </reaction>
</comment>
<evidence type="ECO:0000259" key="11">
    <source>
        <dbReference type="PROSITE" id="PS51198"/>
    </source>
</evidence>